<feature type="compositionally biased region" description="Acidic residues" evidence="6">
    <location>
        <begin position="151"/>
        <end position="173"/>
    </location>
</feature>
<evidence type="ECO:0000313" key="9">
    <source>
        <dbReference type="Proteomes" id="UP000626982"/>
    </source>
</evidence>
<dbReference type="PANTHER" id="PTHR42953:SF1">
    <property type="entry name" value="METAL-BINDING PROTEIN HI_0362-RELATED"/>
    <property type="match status" value="1"/>
</dbReference>
<evidence type="ECO:0000256" key="3">
    <source>
        <dbReference type="ARBA" id="ARBA00022723"/>
    </source>
</evidence>
<keyword evidence="9" id="KW-1185">Reference proteome</keyword>
<dbReference type="Proteomes" id="UP000626982">
    <property type="component" value="Unassembled WGS sequence"/>
</dbReference>
<feature type="compositionally biased region" description="Basic and acidic residues" evidence="6">
    <location>
        <begin position="123"/>
        <end position="150"/>
    </location>
</feature>
<dbReference type="SUPFAM" id="SSF53807">
    <property type="entry name" value="Helical backbone' metal receptor"/>
    <property type="match status" value="1"/>
</dbReference>
<evidence type="ECO:0000256" key="5">
    <source>
        <dbReference type="RuleBase" id="RU003512"/>
    </source>
</evidence>
<dbReference type="PANTHER" id="PTHR42953">
    <property type="entry name" value="HIGH-AFFINITY ZINC UPTAKE SYSTEM PROTEIN ZNUA-RELATED"/>
    <property type="match status" value="1"/>
</dbReference>
<dbReference type="InterPro" id="IPR050492">
    <property type="entry name" value="Bact_metal-bind_prot9"/>
</dbReference>
<dbReference type="InterPro" id="IPR006129">
    <property type="entry name" value="AdhesinB"/>
</dbReference>
<dbReference type="PROSITE" id="PS51257">
    <property type="entry name" value="PROKAR_LIPOPROTEIN"/>
    <property type="match status" value="1"/>
</dbReference>
<keyword evidence="2 5" id="KW-0813">Transport</keyword>
<keyword evidence="3" id="KW-0479">Metal-binding</keyword>
<dbReference type="PRINTS" id="PR00691">
    <property type="entry name" value="ADHESINB"/>
</dbReference>
<comment type="subcellular location">
    <subcellularLocation>
        <location evidence="1">Cell envelope</location>
    </subcellularLocation>
</comment>
<feature type="signal peptide" evidence="7">
    <location>
        <begin position="1"/>
        <end position="29"/>
    </location>
</feature>
<protein>
    <submittedName>
        <fullName evidence="8">ABC transporter substrate-binding protein</fullName>
    </submittedName>
</protein>
<dbReference type="PRINTS" id="PR00690">
    <property type="entry name" value="ADHESNFAMILY"/>
</dbReference>
<evidence type="ECO:0000256" key="1">
    <source>
        <dbReference type="ARBA" id="ARBA00004196"/>
    </source>
</evidence>
<feature type="region of interest" description="Disordered" evidence="6">
    <location>
        <begin position="123"/>
        <end position="191"/>
    </location>
</feature>
<dbReference type="EMBL" id="BMLM01000001">
    <property type="protein sequence ID" value="GGN77381.1"/>
    <property type="molecule type" value="Genomic_DNA"/>
</dbReference>
<dbReference type="InterPro" id="IPR006127">
    <property type="entry name" value="ZnuA-like"/>
</dbReference>
<proteinExistence type="inferred from homology"/>
<keyword evidence="4 7" id="KW-0732">Signal</keyword>
<evidence type="ECO:0000256" key="2">
    <source>
        <dbReference type="ARBA" id="ARBA00022448"/>
    </source>
</evidence>
<dbReference type="Gene3D" id="3.40.50.1980">
    <property type="entry name" value="Nitrogenase molybdenum iron protein domain"/>
    <property type="match status" value="3"/>
</dbReference>
<feature type="compositionally biased region" description="Basic and acidic residues" evidence="6">
    <location>
        <begin position="174"/>
        <end position="189"/>
    </location>
</feature>
<evidence type="ECO:0000256" key="4">
    <source>
        <dbReference type="ARBA" id="ARBA00022729"/>
    </source>
</evidence>
<evidence type="ECO:0000256" key="6">
    <source>
        <dbReference type="SAM" id="MobiDB-lite"/>
    </source>
</evidence>
<feature type="chain" id="PRO_5046337665" evidence="7">
    <location>
        <begin position="30"/>
        <end position="373"/>
    </location>
</feature>
<dbReference type="Pfam" id="PF01297">
    <property type="entry name" value="ZnuA"/>
    <property type="match status" value="1"/>
</dbReference>
<comment type="caution">
    <text evidence="8">The sequence shown here is derived from an EMBL/GenBank/DDBJ whole genome shotgun (WGS) entry which is preliminary data.</text>
</comment>
<name>A0ABQ2KCA7_9MICO</name>
<evidence type="ECO:0000313" key="8">
    <source>
        <dbReference type="EMBL" id="GGN77381.1"/>
    </source>
</evidence>
<sequence>MHRTPTTVGAVAATAIVSLALAGCATGSAAEPEAGDGLQVVATTTQLGDFAREVAGDDAQITQLLQPGQSAHGFDPSPQALQGLAAADVLVINGAGLEEWLDSAVEASGFDGTIVDTSEDVHLHEGAGHDHGDHAHEGEEAHEEHAHEDETQAEDALEDEAHAEDEHADEAGAEDSHGHDHAIDPHTWSDPHNAIHMVESIVAGLSAADEASADAFAANGEAYVGQLEALDAWIHASVDQVPADERLLVTTHDTFSYLAEAQGIEVVGNVMASLDDNAEPSAAEMDALIAAIRDTGVRAVFSETSINPALAETIARDAGVEVFSGEDALYADSLGAEGSAGATYIGSQIHNITRIVESWGAEPAALPAELEEP</sequence>
<evidence type="ECO:0000256" key="7">
    <source>
        <dbReference type="SAM" id="SignalP"/>
    </source>
</evidence>
<dbReference type="RefSeq" id="WP_188715075.1">
    <property type="nucleotide sequence ID" value="NZ_BAABBD010000001.1"/>
</dbReference>
<accession>A0ABQ2KCA7</accession>
<gene>
    <name evidence="8" type="ORF">GCM10010968_01900</name>
</gene>
<organism evidence="8 9">
    <name type="scientific">Agrococcus terreus</name>
    <dbReference type="NCBI Taxonomy" id="574649"/>
    <lineage>
        <taxon>Bacteria</taxon>
        <taxon>Bacillati</taxon>
        <taxon>Actinomycetota</taxon>
        <taxon>Actinomycetes</taxon>
        <taxon>Micrococcales</taxon>
        <taxon>Microbacteriaceae</taxon>
        <taxon>Agrococcus</taxon>
    </lineage>
</organism>
<comment type="similarity">
    <text evidence="5">Belongs to the bacterial solute-binding protein 9 family.</text>
</comment>
<reference evidence="9" key="1">
    <citation type="journal article" date="2019" name="Int. J. Syst. Evol. Microbiol.">
        <title>The Global Catalogue of Microorganisms (GCM) 10K type strain sequencing project: providing services to taxonomists for standard genome sequencing and annotation.</title>
        <authorList>
            <consortium name="The Broad Institute Genomics Platform"/>
            <consortium name="The Broad Institute Genome Sequencing Center for Infectious Disease"/>
            <person name="Wu L."/>
            <person name="Ma J."/>
        </authorList>
    </citation>
    <scope>NUCLEOTIDE SEQUENCE [LARGE SCALE GENOMIC DNA]</scope>
    <source>
        <strain evidence="9">CGMCC 1.6960</strain>
    </source>
</reference>
<dbReference type="InterPro" id="IPR006128">
    <property type="entry name" value="Lipoprotein_PsaA-like"/>
</dbReference>